<comment type="caution">
    <text evidence="4">The sequence shown here is derived from an EMBL/GenBank/DDBJ whole genome shotgun (WGS) entry which is preliminary data.</text>
</comment>
<protein>
    <submittedName>
        <fullName evidence="4">Uncharacterized protein</fullName>
    </submittedName>
</protein>
<keyword evidence="5" id="KW-1185">Reference proteome</keyword>
<sequence length="318" mass="36158">MAFLGLLLCMAVHVAAGVHDRNGLLGRGGSQATLAASSLPGGDLPTTPPGWEQYWALAHPGGLPQRFHSQVAALGKDLISSDIRHRENVVLWHLCSAIPVVVFLVAYYSYLQRSSKLEASATSEAEADAVQSLLPQEPPRTVPTSAGRGKEKEREKRKKDRKEKKDKKAKGKKDKKDRKRGRSEESYSYTYGDYSYYSYSSYTPERDRRRRDRRRSRDRRRRDRRRSRSRRPEGRHAAPRSNRPLQQLGNFGSGDHEADVQEFCEKNELDPKTQDALERLNAEQQKKVMGTDGGENSFYLKDKVKSTNAVVMSRIRRL</sequence>
<feature type="region of interest" description="Disordered" evidence="1">
    <location>
        <begin position="198"/>
        <end position="256"/>
    </location>
</feature>
<dbReference type="Proteomes" id="UP000186817">
    <property type="component" value="Unassembled WGS sequence"/>
</dbReference>
<keyword evidence="2" id="KW-0812">Transmembrane</keyword>
<keyword evidence="3" id="KW-0732">Signal</keyword>
<feature type="chain" id="PRO_5013045168" evidence="3">
    <location>
        <begin position="18"/>
        <end position="318"/>
    </location>
</feature>
<name>A0A1Q9DGG9_SYMMI</name>
<evidence type="ECO:0000256" key="2">
    <source>
        <dbReference type="SAM" id="Phobius"/>
    </source>
</evidence>
<dbReference type="AlphaFoldDB" id="A0A1Q9DGG9"/>
<feature type="compositionally biased region" description="Basic residues" evidence="1">
    <location>
        <begin position="208"/>
        <end position="229"/>
    </location>
</feature>
<keyword evidence="2" id="KW-1133">Transmembrane helix</keyword>
<proteinExistence type="predicted"/>
<dbReference type="EMBL" id="LSRX01000549">
    <property type="protein sequence ID" value="OLP94281.1"/>
    <property type="molecule type" value="Genomic_DNA"/>
</dbReference>
<feature type="signal peptide" evidence="3">
    <location>
        <begin position="1"/>
        <end position="17"/>
    </location>
</feature>
<keyword evidence="2" id="KW-0472">Membrane</keyword>
<evidence type="ECO:0000313" key="4">
    <source>
        <dbReference type="EMBL" id="OLP94281.1"/>
    </source>
</evidence>
<evidence type="ECO:0000256" key="1">
    <source>
        <dbReference type="SAM" id="MobiDB-lite"/>
    </source>
</evidence>
<feature type="transmembrane region" description="Helical" evidence="2">
    <location>
        <begin position="90"/>
        <end position="110"/>
    </location>
</feature>
<accession>A0A1Q9DGG9</accession>
<evidence type="ECO:0000313" key="5">
    <source>
        <dbReference type="Proteomes" id="UP000186817"/>
    </source>
</evidence>
<reference evidence="4 5" key="1">
    <citation type="submission" date="2016-02" db="EMBL/GenBank/DDBJ databases">
        <title>Genome analysis of coral dinoflagellate symbionts highlights evolutionary adaptations to a symbiotic lifestyle.</title>
        <authorList>
            <person name="Aranda M."/>
            <person name="Li Y."/>
            <person name="Liew Y.J."/>
            <person name="Baumgarten S."/>
            <person name="Simakov O."/>
            <person name="Wilson M."/>
            <person name="Piel J."/>
            <person name="Ashoor H."/>
            <person name="Bougouffa S."/>
            <person name="Bajic V.B."/>
            <person name="Ryu T."/>
            <person name="Ravasi T."/>
            <person name="Bayer T."/>
            <person name="Micklem G."/>
            <person name="Kim H."/>
            <person name="Bhak J."/>
            <person name="Lajeunesse T.C."/>
            <person name="Voolstra C.R."/>
        </authorList>
    </citation>
    <scope>NUCLEOTIDE SEQUENCE [LARGE SCALE GENOMIC DNA]</scope>
    <source>
        <strain evidence="4 5">CCMP2467</strain>
    </source>
</reference>
<evidence type="ECO:0000256" key="3">
    <source>
        <dbReference type="SAM" id="SignalP"/>
    </source>
</evidence>
<feature type="compositionally biased region" description="Basic residues" evidence="1">
    <location>
        <begin position="155"/>
        <end position="181"/>
    </location>
</feature>
<organism evidence="4 5">
    <name type="scientific">Symbiodinium microadriaticum</name>
    <name type="common">Dinoflagellate</name>
    <name type="synonym">Zooxanthella microadriatica</name>
    <dbReference type="NCBI Taxonomy" id="2951"/>
    <lineage>
        <taxon>Eukaryota</taxon>
        <taxon>Sar</taxon>
        <taxon>Alveolata</taxon>
        <taxon>Dinophyceae</taxon>
        <taxon>Suessiales</taxon>
        <taxon>Symbiodiniaceae</taxon>
        <taxon>Symbiodinium</taxon>
    </lineage>
</organism>
<feature type="region of interest" description="Disordered" evidence="1">
    <location>
        <begin position="128"/>
        <end position="186"/>
    </location>
</feature>
<dbReference type="OrthoDB" id="10594046at2759"/>
<gene>
    <name evidence="4" type="ORF">AK812_SmicGene23725</name>
</gene>